<dbReference type="InterPro" id="IPR009063">
    <property type="entry name" value="Ig/albumin-bd_sf"/>
</dbReference>
<feature type="non-terminal residue" evidence="4">
    <location>
        <position position="1"/>
    </location>
</feature>
<keyword evidence="5" id="KW-1185">Reference proteome</keyword>
<evidence type="ECO:0000313" key="4">
    <source>
        <dbReference type="EMBL" id="KWZ78686.1"/>
    </source>
</evidence>
<protein>
    <recommendedName>
        <fullName evidence="3">Atypical Rib domain-containing protein</fullName>
    </recommendedName>
</protein>
<accession>A0A133KGM8</accession>
<dbReference type="PATRIC" id="fig|33036.3.peg.548"/>
<dbReference type="Gene3D" id="1.20.5.420">
    <property type="entry name" value="Immunoglobulin FC, subunit C"/>
    <property type="match status" value="1"/>
</dbReference>
<evidence type="ECO:0000256" key="1">
    <source>
        <dbReference type="ARBA" id="ARBA00022729"/>
    </source>
</evidence>
<gene>
    <name evidence="4" type="ORF">HMPREF3200_00551</name>
</gene>
<dbReference type="AlphaFoldDB" id="A0A133KGM8"/>
<evidence type="ECO:0000259" key="3">
    <source>
        <dbReference type="Pfam" id="PF18938"/>
    </source>
</evidence>
<organism evidence="4 5">
    <name type="scientific">Anaerococcus tetradius</name>
    <dbReference type="NCBI Taxonomy" id="33036"/>
    <lineage>
        <taxon>Bacteria</taxon>
        <taxon>Bacillati</taxon>
        <taxon>Bacillota</taxon>
        <taxon>Tissierellia</taxon>
        <taxon>Tissierellales</taxon>
        <taxon>Peptoniphilaceae</taxon>
        <taxon>Anaerococcus</taxon>
    </lineage>
</organism>
<reference evidence="5" key="1">
    <citation type="submission" date="2016-01" db="EMBL/GenBank/DDBJ databases">
        <authorList>
            <person name="Mitreva M."/>
            <person name="Pepin K.H."/>
            <person name="Mihindukulasuriya K.A."/>
            <person name="Fulton R."/>
            <person name="Fronick C."/>
            <person name="O'Laughlin M."/>
            <person name="Miner T."/>
            <person name="Herter B."/>
            <person name="Rosa B.A."/>
            <person name="Cordes M."/>
            <person name="Tomlinson C."/>
            <person name="Wollam A."/>
            <person name="Palsikar V.B."/>
            <person name="Mardis E.R."/>
            <person name="Wilson R.K."/>
        </authorList>
    </citation>
    <scope>NUCLEOTIDE SEQUENCE [LARGE SCALE GENOMIC DNA]</scope>
    <source>
        <strain evidence="5">MJR8151</strain>
    </source>
</reference>
<evidence type="ECO:0000313" key="5">
    <source>
        <dbReference type="Proteomes" id="UP000070383"/>
    </source>
</evidence>
<feature type="compositionally biased region" description="Basic and acidic residues" evidence="2">
    <location>
        <begin position="190"/>
        <end position="200"/>
    </location>
</feature>
<dbReference type="EMBL" id="LRPM01000020">
    <property type="protein sequence ID" value="KWZ78686.1"/>
    <property type="molecule type" value="Genomic_DNA"/>
</dbReference>
<dbReference type="Pfam" id="PF18938">
    <property type="entry name" value="aRib"/>
    <property type="match status" value="1"/>
</dbReference>
<evidence type="ECO:0000256" key="2">
    <source>
        <dbReference type="SAM" id="MobiDB-lite"/>
    </source>
</evidence>
<feature type="region of interest" description="Disordered" evidence="2">
    <location>
        <begin position="19"/>
        <end position="128"/>
    </location>
</feature>
<sequence>NQGSSQKEVDDVLAKLQKAAKALDGKETDKTALQKEADKEGSTKDSAKYKKADPDKKSAYEKALDEAKKVLAKKDASQEEVDKAKASLEKAEEDLNGKDGKDSKASPSGEGTYEVKLPEVTEVKDPDKLTKEERAEIADKIKKANPSIKDVLVDEKGNARVINKDGSKTTIQASKLVKKASGVQVPNVPSKDKKKEDANKSKNVKTGVESLGGVLASLVAATSGLFVSKKRKNK</sequence>
<name>A0A133KGM8_9FIRM</name>
<feature type="domain" description="Atypical Rib" evidence="3">
    <location>
        <begin position="114"/>
        <end position="179"/>
    </location>
</feature>
<dbReference type="InterPro" id="IPR044024">
    <property type="entry name" value="aRib"/>
</dbReference>
<feature type="compositionally biased region" description="Basic and acidic residues" evidence="2">
    <location>
        <begin position="116"/>
        <end position="128"/>
    </location>
</feature>
<proteinExistence type="predicted"/>
<feature type="compositionally biased region" description="Basic and acidic residues" evidence="2">
    <location>
        <begin position="21"/>
        <end position="104"/>
    </location>
</feature>
<dbReference type="Proteomes" id="UP000070383">
    <property type="component" value="Unassembled WGS sequence"/>
</dbReference>
<feature type="region of interest" description="Disordered" evidence="2">
    <location>
        <begin position="179"/>
        <end position="206"/>
    </location>
</feature>
<dbReference type="Pfam" id="PF07554">
    <property type="entry name" value="FIVAR"/>
    <property type="match status" value="1"/>
</dbReference>
<comment type="caution">
    <text evidence="4">The sequence shown here is derived from an EMBL/GenBank/DDBJ whole genome shotgun (WGS) entry which is preliminary data.</text>
</comment>
<dbReference type="SUPFAM" id="SSF46997">
    <property type="entry name" value="Bacterial immunoglobulin/albumin-binding domains"/>
    <property type="match status" value="1"/>
</dbReference>
<keyword evidence="1" id="KW-0732">Signal</keyword>
<dbReference type="Gene3D" id="3.10.20.890">
    <property type="match status" value="1"/>
</dbReference>